<dbReference type="OrthoDB" id="7062407at2"/>
<comment type="caution">
    <text evidence="1">The sequence shown here is derived from an EMBL/GenBank/DDBJ whole genome shotgun (WGS) entry which is preliminary data.</text>
</comment>
<sequence length="165" mass="18721">MAHQFVVNATIQGISLADFHRLASDITLHEAVCKRIPGENLEILESKKAGDIYTLKRAYNLEVNLPDIAKKLLKDAFRLKRTDVSDLSKMTSEVTLDPNLPLKAHCQRQVTGDDSQIQFQLEWSVKVNVPLIGGMLEKHAESEIRRFSQLEIDIVEDELRKNLTV</sequence>
<dbReference type="Pfam" id="PF10698">
    <property type="entry name" value="DUF2505"/>
    <property type="match status" value="1"/>
</dbReference>
<organism evidence="1 2">
    <name type="scientific">Acinetobacter celticus</name>
    <dbReference type="NCBI Taxonomy" id="1891224"/>
    <lineage>
        <taxon>Bacteria</taxon>
        <taxon>Pseudomonadati</taxon>
        <taxon>Pseudomonadota</taxon>
        <taxon>Gammaproteobacteria</taxon>
        <taxon>Moraxellales</taxon>
        <taxon>Moraxellaceae</taxon>
        <taxon>Acinetobacter</taxon>
    </lineage>
</organism>
<dbReference type="STRING" id="1891224.BBP83_05210"/>
<name>A0A1C3CZ02_9GAMM</name>
<accession>A0A1C3CZ02</accession>
<proteinExistence type="predicted"/>
<keyword evidence="2" id="KW-1185">Reference proteome</keyword>
<evidence type="ECO:0008006" key="3">
    <source>
        <dbReference type="Google" id="ProtNLM"/>
    </source>
</evidence>
<reference evidence="1 2" key="1">
    <citation type="submission" date="2016-07" db="EMBL/GenBank/DDBJ databases">
        <title>Acinetobacter sp. ANC 4603.</title>
        <authorList>
            <person name="Radolfova-Krizova L."/>
            <person name="Nemec A."/>
        </authorList>
    </citation>
    <scope>NUCLEOTIDE SEQUENCE [LARGE SCALE GENOMIC DNA]</scope>
    <source>
        <strain evidence="1 2">ANC 4603</strain>
    </source>
</reference>
<dbReference type="InterPro" id="IPR019639">
    <property type="entry name" value="DUF2505"/>
</dbReference>
<dbReference type="AlphaFoldDB" id="A0A1C3CZ02"/>
<dbReference type="EMBL" id="MBDL01000008">
    <property type="protein sequence ID" value="ODA13769.1"/>
    <property type="molecule type" value="Genomic_DNA"/>
</dbReference>
<dbReference type="RefSeq" id="WP_068886587.1">
    <property type="nucleotide sequence ID" value="NZ_CBCRUU010000001.1"/>
</dbReference>
<evidence type="ECO:0000313" key="2">
    <source>
        <dbReference type="Proteomes" id="UP000186553"/>
    </source>
</evidence>
<dbReference type="Proteomes" id="UP000186553">
    <property type="component" value="Unassembled WGS sequence"/>
</dbReference>
<gene>
    <name evidence="1" type="ORF">BBP83_05210</name>
</gene>
<protein>
    <recommendedName>
        <fullName evidence="3">DUF2505 family protein</fullName>
    </recommendedName>
</protein>
<evidence type="ECO:0000313" key="1">
    <source>
        <dbReference type="EMBL" id="ODA13769.1"/>
    </source>
</evidence>